<protein>
    <submittedName>
        <fullName evidence="2">Uncharacterized protein</fullName>
    </submittedName>
</protein>
<keyword evidence="3" id="KW-1185">Reference proteome</keyword>
<dbReference type="EMBL" id="JAKCXM010005218">
    <property type="protein sequence ID" value="KAJ0389021.1"/>
    <property type="molecule type" value="Genomic_DNA"/>
</dbReference>
<evidence type="ECO:0000313" key="2">
    <source>
        <dbReference type="EMBL" id="KAJ0389021.1"/>
    </source>
</evidence>
<evidence type="ECO:0000256" key="1">
    <source>
        <dbReference type="SAM" id="MobiDB-lite"/>
    </source>
</evidence>
<dbReference type="Proteomes" id="UP001209570">
    <property type="component" value="Unassembled WGS sequence"/>
</dbReference>
<name>A0AAD5L5G5_PYTIN</name>
<sequence>MTYLVSTLPDDNNAAVSVGVQRLLGPVSSFADFLRLNPRVLERLETSMAPQSEPINKRSTEEFLETLAKLLNHGALNVSMQEAPRQEMLLLLKENAELRGFLPLQGLWADAPASAKWRDDLSASNGQSHSPTNGNAPSLI</sequence>
<comment type="caution">
    <text evidence="2">The sequence shown here is derived from an EMBL/GenBank/DDBJ whole genome shotgun (WGS) entry which is preliminary data.</text>
</comment>
<evidence type="ECO:0000313" key="3">
    <source>
        <dbReference type="Proteomes" id="UP001209570"/>
    </source>
</evidence>
<accession>A0AAD5L5G5</accession>
<dbReference type="AlphaFoldDB" id="A0AAD5L5G5"/>
<proteinExistence type="predicted"/>
<feature type="region of interest" description="Disordered" evidence="1">
    <location>
        <begin position="120"/>
        <end position="140"/>
    </location>
</feature>
<gene>
    <name evidence="2" type="ORF">P43SY_011820</name>
</gene>
<feature type="compositionally biased region" description="Polar residues" evidence="1">
    <location>
        <begin position="122"/>
        <end position="140"/>
    </location>
</feature>
<reference evidence="2" key="1">
    <citation type="submission" date="2021-12" db="EMBL/GenBank/DDBJ databases">
        <title>Prjna785345.</title>
        <authorList>
            <person name="Rujirawat T."/>
            <person name="Krajaejun T."/>
        </authorList>
    </citation>
    <scope>NUCLEOTIDE SEQUENCE</scope>
    <source>
        <strain evidence="2">Pi057C3</strain>
    </source>
</reference>
<organism evidence="2 3">
    <name type="scientific">Pythium insidiosum</name>
    <name type="common">Pythiosis disease agent</name>
    <dbReference type="NCBI Taxonomy" id="114742"/>
    <lineage>
        <taxon>Eukaryota</taxon>
        <taxon>Sar</taxon>
        <taxon>Stramenopiles</taxon>
        <taxon>Oomycota</taxon>
        <taxon>Peronosporomycetes</taxon>
        <taxon>Pythiales</taxon>
        <taxon>Pythiaceae</taxon>
        <taxon>Pythium</taxon>
    </lineage>
</organism>